<evidence type="ECO:0000313" key="5">
    <source>
        <dbReference type="Proteomes" id="UP001352263"/>
    </source>
</evidence>
<keyword evidence="5" id="KW-1185">Reference proteome</keyword>
<protein>
    <submittedName>
        <fullName evidence="4">CpaF family protein</fullName>
    </submittedName>
</protein>
<comment type="similarity">
    <text evidence="1">Belongs to the GSP E family.</text>
</comment>
<dbReference type="Gene3D" id="3.30.450.380">
    <property type="match status" value="1"/>
</dbReference>
<comment type="caution">
    <text evidence="4">The sequence shown here is derived from an EMBL/GenBank/DDBJ whole genome shotgun (WGS) entry which is preliminary data.</text>
</comment>
<organism evidence="4 5">
    <name type="scientific">Noviherbaspirillum album</name>
    <dbReference type="NCBI Taxonomy" id="3080276"/>
    <lineage>
        <taxon>Bacteria</taxon>
        <taxon>Pseudomonadati</taxon>
        <taxon>Pseudomonadota</taxon>
        <taxon>Betaproteobacteria</taxon>
        <taxon>Burkholderiales</taxon>
        <taxon>Oxalobacteraceae</taxon>
        <taxon>Noviherbaspirillum</taxon>
    </lineage>
</organism>
<evidence type="ECO:0000256" key="2">
    <source>
        <dbReference type="SAM" id="MobiDB-lite"/>
    </source>
</evidence>
<dbReference type="Proteomes" id="UP001352263">
    <property type="component" value="Unassembled WGS sequence"/>
</dbReference>
<dbReference type="Gene3D" id="3.40.50.300">
    <property type="entry name" value="P-loop containing nucleotide triphosphate hydrolases"/>
    <property type="match status" value="1"/>
</dbReference>
<dbReference type="InterPro" id="IPR001482">
    <property type="entry name" value="T2SS/T4SS_dom"/>
</dbReference>
<dbReference type="EMBL" id="JAWIIV010000001">
    <property type="protein sequence ID" value="MEC4717774.1"/>
    <property type="molecule type" value="Genomic_DNA"/>
</dbReference>
<dbReference type="PANTHER" id="PTHR30486">
    <property type="entry name" value="TWITCHING MOTILITY PROTEIN PILT"/>
    <property type="match status" value="1"/>
</dbReference>
<evidence type="ECO:0000259" key="3">
    <source>
        <dbReference type="Pfam" id="PF00437"/>
    </source>
</evidence>
<dbReference type="SUPFAM" id="SSF52540">
    <property type="entry name" value="P-loop containing nucleoside triphosphate hydrolases"/>
    <property type="match status" value="1"/>
</dbReference>
<proteinExistence type="inferred from homology"/>
<dbReference type="InterPro" id="IPR050921">
    <property type="entry name" value="T4SS_GSP_E_ATPase"/>
</dbReference>
<name>A0ABU6J2C0_9BURK</name>
<sequence length="455" mass="49951">MSLRDRLQMHYGEPVHEDTSASQKNTRDDQAYQDIKLRAHLALLDQIDLKLVEKLPPTQRRDELKCVAEKVLVAENVALNDAERRNVVRDVLDEVLGLGPLEPLLADPGVSDILVNTWEHVYVERGGKLEETGIRFSGNAHLMKIIDKIVSGVGRRIDESSPMVDARLADGSRVNVIIPPLAVDGPVMSIRRFGAKALNMQDLIGLQSLTPPMAHLLEGMVKARLNILVSGGTGSGKTTMLNILSGCIGADERVVTIEDTAELRMQQPHVVRLESRPANIEGKGEISQRALVKNALRMRPDRIVVGEVRGAEAIDMLQAMNTGHDGSLATLHANTPRDALLRLENMIALTGISLPARTTRQMIASAVSVVLQVGRLSDGKRRLLSLQEVTGMEGDVVTMQEIFSFRQTGMAPDGSVRGYFCATGTRPRFCERLQLKGIALPEGIFDPQRHYDVKA</sequence>
<accession>A0ABU6J2C0</accession>
<dbReference type="Pfam" id="PF00437">
    <property type="entry name" value="T2SSE"/>
    <property type="match status" value="1"/>
</dbReference>
<evidence type="ECO:0000313" key="4">
    <source>
        <dbReference type="EMBL" id="MEC4717774.1"/>
    </source>
</evidence>
<evidence type="ECO:0000256" key="1">
    <source>
        <dbReference type="ARBA" id="ARBA00006611"/>
    </source>
</evidence>
<reference evidence="4 5" key="1">
    <citation type="submission" date="2023-10" db="EMBL/GenBank/DDBJ databases">
        <title>Noviherbaspirillum sp. CPCC 100848 genome assembly.</title>
        <authorList>
            <person name="Li X.Y."/>
            <person name="Fang X.M."/>
        </authorList>
    </citation>
    <scope>NUCLEOTIDE SEQUENCE [LARGE SCALE GENOMIC DNA]</scope>
    <source>
        <strain evidence="4 5">CPCC 100848</strain>
    </source>
</reference>
<feature type="region of interest" description="Disordered" evidence="2">
    <location>
        <begin position="1"/>
        <end position="28"/>
    </location>
</feature>
<dbReference type="RefSeq" id="WP_326504522.1">
    <property type="nucleotide sequence ID" value="NZ_JAWIIV010000001.1"/>
</dbReference>
<feature type="domain" description="Bacterial type II secretion system protein E" evidence="3">
    <location>
        <begin position="97"/>
        <end position="372"/>
    </location>
</feature>
<dbReference type="PANTHER" id="PTHR30486:SF6">
    <property type="entry name" value="TYPE IV PILUS RETRACTATION ATPASE PILT"/>
    <property type="match status" value="1"/>
</dbReference>
<dbReference type="CDD" id="cd01130">
    <property type="entry name" value="VirB11-like_ATPase"/>
    <property type="match status" value="1"/>
</dbReference>
<dbReference type="InterPro" id="IPR027417">
    <property type="entry name" value="P-loop_NTPase"/>
</dbReference>
<gene>
    <name evidence="4" type="ORF">RY831_01300</name>
</gene>